<sequence length="321" mass="32798">MSHTLKGRARARLSTQVAPPALDAGVSLGNLIPGLSTEGASRSARTTPNQARMFLLVALSRPPLASVAPPGCSPMREGDPHALLVSALPTRVFSMGETPISRGPVANDPSARLADADLLLLAVTVARAGAASGAPDARRQTSNKANPHRPSPSLGRPLAVSIEQRAQPRLPPSQHPGAPVIRRGSGGGWGARQALPTRAPRNRLRPRASLVCPGRRQEGGQAGAVGCARSPVSLLDSHREANRPSGSRAADEAAAGGAGTGRCTGGGVGLLGHVCYPVCTGSAAPPGSDSTTARRARATTRARKGHRLKRAPPLGGLRGDL</sequence>
<feature type="region of interest" description="Disordered" evidence="1">
    <location>
        <begin position="238"/>
        <end position="260"/>
    </location>
</feature>
<feature type="region of interest" description="Disordered" evidence="1">
    <location>
        <begin position="129"/>
        <end position="206"/>
    </location>
</feature>
<evidence type="ECO:0000313" key="2">
    <source>
        <dbReference type="EMBL" id="KIP04947.1"/>
    </source>
</evidence>
<feature type="region of interest" description="Disordered" evidence="1">
    <location>
        <begin position="282"/>
        <end position="321"/>
    </location>
</feature>
<evidence type="ECO:0000313" key="3">
    <source>
        <dbReference type="Proteomes" id="UP000053257"/>
    </source>
</evidence>
<feature type="compositionally biased region" description="Low complexity" evidence="1">
    <location>
        <begin position="245"/>
        <end position="255"/>
    </location>
</feature>
<accession>A0A0C3S4D1</accession>
<organism evidence="2 3">
    <name type="scientific">Phlebiopsis gigantea (strain 11061_1 CR5-6)</name>
    <name type="common">White-rot fungus</name>
    <name type="synonym">Peniophora gigantea</name>
    <dbReference type="NCBI Taxonomy" id="745531"/>
    <lineage>
        <taxon>Eukaryota</taxon>
        <taxon>Fungi</taxon>
        <taxon>Dikarya</taxon>
        <taxon>Basidiomycota</taxon>
        <taxon>Agaricomycotina</taxon>
        <taxon>Agaricomycetes</taxon>
        <taxon>Polyporales</taxon>
        <taxon>Phanerochaetaceae</taxon>
        <taxon>Phlebiopsis</taxon>
    </lineage>
</organism>
<dbReference type="EMBL" id="KN840557">
    <property type="protein sequence ID" value="KIP04947.1"/>
    <property type="molecule type" value="Genomic_DNA"/>
</dbReference>
<dbReference type="AlphaFoldDB" id="A0A0C3S4D1"/>
<gene>
    <name evidence="2" type="ORF">PHLGIDRAFT_120243</name>
</gene>
<dbReference type="HOGENOM" id="CLU_866301_0_0_1"/>
<name>A0A0C3S4D1_PHLG1</name>
<feature type="compositionally biased region" description="Basic residues" evidence="1">
    <location>
        <begin position="294"/>
        <end position="310"/>
    </location>
</feature>
<reference evidence="2 3" key="1">
    <citation type="journal article" date="2014" name="PLoS Genet.">
        <title>Analysis of the Phlebiopsis gigantea genome, transcriptome and secretome provides insight into its pioneer colonization strategies of wood.</title>
        <authorList>
            <person name="Hori C."/>
            <person name="Ishida T."/>
            <person name="Igarashi K."/>
            <person name="Samejima M."/>
            <person name="Suzuki H."/>
            <person name="Master E."/>
            <person name="Ferreira P."/>
            <person name="Ruiz-Duenas F.J."/>
            <person name="Held B."/>
            <person name="Canessa P."/>
            <person name="Larrondo L.F."/>
            <person name="Schmoll M."/>
            <person name="Druzhinina I.S."/>
            <person name="Kubicek C.P."/>
            <person name="Gaskell J.A."/>
            <person name="Kersten P."/>
            <person name="St John F."/>
            <person name="Glasner J."/>
            <person name="Sabat G."/>
            <person name="Splinter BonDurant S."/>
            <person name="Syed K."/>
            <person name="Yadav J."/>
            <person name="Mgbeahuruike A.C."/>
            <person name="Kovalchuk A."/>
            <person name="Asiegbu F.O."/>
            <person name="Lackner G."/>
            <person name="Hoffmeister D."/>
            <person name="Rencoret J."/>
            <person name="Gutierrez A."/>
            <person name="Sun H."/>
            <person name="Lindquist E."/>
            <person name="Barry K."/>
            <person name="Riley R."/>
            <person name="Grigoriev I.V."/>
            <person name="Henrissat B."/>
            <person name="Kues U."/>
            <person name="Berka R.M."/>
            <person name="Martinez A.T."/>
            <person name="Covert S.F."/>
            <person name="Blanchette R.A."/>
            <person name="Cullen D."/>
        </authorList>
    </citation>
    <scope>NUCLEOTIDE SEQUENCE [LARGE SCALE GENOMIC DNA]</scope>
    <source>
        <strain evidence="2 3">11061_1 CR5-6</strain>
    </source>
</reference>
<proteinExistence type="predicted"/>
<evidence type="ECO:0000256" key="1">
    <source>
        <dbReference type="SAM" id="MobiDB-lite"/>
    </source>
</evidence>
<protein>
    <submittedName>
        <fullName evidence="2">Uncharacterized protein</fullName>
    </submittedName>
</protein>
<dbReference type="Proteomes" id="UP000053257">
    <property type="component" value="Unassembled WGS sequence"/>
</dbReference>
<keyword evidence="3" id="KW-1185">Reference proteome</keyword>